<dbReference type="RefSeq" id="XP_008330290.1">
    <property type="nucleotide sequence ID" value="XM_008332068.3"/>
</dbReference>
<dbReference type="OMA" id="RYEPMLL"/>
<dbReference type="KEGG" id="csem:103394660"/>
<reference evidence="3" key="3">
    <citation type="submission" date="2025-09" db="UniProtKB">
        <authorList>
            <consortium name="Ensembl"/>
        </authorList>
    </citation>
    <scope>IDENTIFICATION</scope>
</reference>
<feature type="coiled-coil region" evidence="1">
    <location>
        <begin position="399"/>
        <end position="504"/>
    </location>
</feature>
<proteinExistence type="predicted"/>
<reference evidence="3 4" key="1">
    <citation type="journal article" date="2014" name="Nat. Genet.">
        <title>Whole-genome sequence of a flatfish provides insights into ZW sex chromosome evolution and adaptation to a benthic lifestyle.</title>
        <authorList>
            <person name="Chen S."/>
            <person name="Zhang G."/>
            <person name="Shao C."/>
            <person name="Huang Q."/>
            <person name="Liu G."/>
            <person name="Zhang P."/>
            <person name="Song W."/>
            <person name="An N."/>
            <person name="Chalopin D."/>
            <person name="Volff J.N."/>
            <person name="Hong Y."/>
            <person name="Li Q."/>
            <person name="Sha Z."/>
            <person name="Zhou H."/>
            <person name="Xie M."/>
            <person name="Yu Q."/>
            <person name="Liu Y."/>
            <person name="Xiang H."/>
            <person name="Wang N."/>
            <person name="Wu K."/>
            <person name="Yang C."/>
            <person name="Zhou Q."/>
            <person name="Liao X."/>
            <person name="Yang L."/>
            <person name="Hu Q."/>
            <person name="Zhang J."/>
            <person name="Meng L."/>
            <person name="Jin L."/>
            <person name="Tian Y."/>
            <person name="Lian J."/>
            <person name="Yang J."/>
            <person name="Miao G."/>
            <person name="Liu S."/>
            <person name="Liang Z."/>
            <person name="Yan F."/>
            <person name="Li Y."/>
            <person name="Sun B."/>
            <person name="Zhang H."/>
            <person name="Zhang J."/>
            <person name="Zhu Y."/>
            <person name="Du M."/>
            <person name="Zhao Y."/>
            <person name="Schartl M."/>
            <person name="Tang Q."/>
            <person name="Wang J."/>
        </authorList>
    </citation>
    <scope>NUCLEOTIDE SEQUENCE</scope>
</reference>
<protein>
    <submittedName>
        <fullName evidence="3">Syncoilin-like</fullName>
    </submittedName>
</protein>
<evidence type="ECO:0000313" key="4">
    <source>
        <dbReference type="Proteomes" id="UP000265120"/>
    </source>
</evidence>
<dbReference type="InParanoid" id="A0A3P8VII0"/>
<feature type="coiled-coil region" evidence="1">
    <location>
        <begin position="635"/>
        <end position="662"/>
    </location>
</feature>
<dbReference type="OrthoDB" id="8842296at2759"/>
<name>A0A3P8VII0_CYNSE</name>
<dbReference type="STRING" id="244447.ENSCSEP00000015083"/>
<dbReference type="AlphaFoldDB" id="A0A3P8VII0"/>
<dbReference type="PANTHER" id="PTHR47147:SF1">
    <property type="entry name" value="SYNCOILIN"/>
    <property type="match status" value="1"/>
</dbReference>
<accession>A0A3P8VII0</accession>
<dbReference type="InterPro" id="IPR027702">
    <property type="entry name" value="Syncoilin"/>
</dbReference>
<keyword evidence="1" id="KW-0175">Coiled coil</keyword>
<dbReference type="GeneID" id="103394660"/>
<organism evidence="3 4">
    <name type="scientific">Cynoglossus semilaevis</name>
    <name type="common">Tongue sole</name>
    <dbReference type="NCBI Taxonomy" id="244447"/>
    <lineage>
        <taxon>Eukaryota</taxon>
        <taxon>Metazoa</taxon>
        <taxon>Chordata</taxon>
        <taxon>Craniata</taxon>
        <taxon>Vertebrata</taxon>
        <taxon>Euteleostomi</taxon>
        <taxon>Actinopterygii</taxon>
        <taxon>Neopterygii</taxon>
        <taxon>Teleostei</taxon>
        <taxon>Neoteleostei</taxon>
        <taxon>Acanthomorphata</taxon>
        <taxon>Carangaria</taxon>
        <taxon>Pleuronectiformes</taxon>
        <taxon>Pleuronectoidei</taxon>
        <taxon>Cynoglossidae</taxon>
        <taxon>Cynoglossinae</taxon>
        <taxon>Cynoglossus</taxon>
    </lineage>
</organism>
<dbReference type="Ensembl" id="ENSCSET00000015264.1">
    <property type="protein sequence ID" value="ENSCSEP00000015083.1"/>
    <property type="gene ID" value="ENSCSEG00000009695.1"/>
</dbReference>
<dbReference type="Proteomes" id="UP000265120">
    <property type="component" value="Chromosome 18"/>
</dbReference>
<dbReference type="GeneTree" id="ENSGT00390000018108"/>
<sequence length="682" mass="78950">MENMDNGIPLLFINEEGAEPEREIVMKPDDNRAQPGLNFSGNPSALIRPYLQEMDELLKSCEELTGISFGTVYSESFAETSLNKTTSHARSTEDVLTESYRETIPSLQTYLCLATQMDEAETKEQEKEKSQEASLASCVQSRGGPDQTGLPVSEAGKKLSKAMLDYEGQLRGMLATLQGCVEETGMDFEAQEWNGDARQEYVHISKSTTVELEPQLMQFGACADQHEEGERFSKESRDKVTEIIGQQQQNSLLYSDNLGGILMDRVEESGQNKQAVSEPQLSVSAPLDLGRNTEGTKAVDMFDMESEEDVSRTGVEDMEMLSEETKVKAEVTELRADKNDLDELGSQMEECIQRVQHLEKRRRELLAEVLDLRGNTNREEKEQSAKGEEWTDEQMDGKVIELMKILRSEEEQRREERKKEFYMLREERAEEERRMWKVNLERMGLQEELRKLKRRLFTIMRESTHCQAILKNHCKEVELLKREEEKLQALVLQLTEECSQLRSAQNRQILELQTQLQSKLSSQTSCNQEELTECKRNSCGDIQQYLQEGLRFLENRYEPLLLALLKRRDATAGALVKAKEESQQLRSQLRPLRDEIQKLKLQRACLEEKLKLIYIHHKEEMGLYKETVCSLEERSRDLKTELQIQKRKNKDIEELRDSFKKQVLRYRATIQQQKEIEPEKQT</sequence>
<evidence type="ECO:0000313" key="3">
    <source>
        <dbReference type="Ensembl" id="ENSCSEP00000015083.1"/>
    </source>
</evidence>
<feature type="coiled-coil region" evidence="1">
    <location>
        <begin position="341"/>
        <end position="375"/>
    </location>
</feature>
<feature type="coiled-coil region" evidence="1">
    <location>
        <begin position="575"/>
        <end position="609"/>
    </location>
</feature>
<evidence type="ECO:0000256" key="2">
    <source>
        <dbReference type="SAM" id="MobiDB-lite"/>
    </source>
</evidence>
<feature type="compositionally biased region" description="Basic and acidic residues" evidence="2">
    <location>
        <begin position="121"/>
        <end position="131"/>
    </location>
</feature>
<dbReference type="GO" id="GO:0005882">
    <property type="term" value="C:intermediate filament"/>
    <property type="evidence" value="ECO:0007669"/>
    <property type="project" value="InterPro"/>
</dbReference>
<feature type="region of interest" description="Disordered" evidence="2">
    <location>
        <begin position="121"/>
        <end position="152"/>
    </location>
</feature>
<keyword evidence="4" id="KW-1185">Reference proteome</keyword>
<dbReference type="PANTHER" id="PTHR47147">
    <property type="entry name" value="SYNCOILIN"/>
    <property type="match status" value="1"/>
</dbReference>
<reference evidence="3" key="2">
    <citation type="submission" date="2025-08" db="UniProtKB">
        <authorList>
            <consortium name="Ensembl"/>
        </authorList>
    </citation>
    <scope>IDENTIFICATION</scope>
</reference>
<evidence type="ECO:0000256" key="1">
    <source>
        <dbReference type="SAM" id="Coils"/>
    </source>
</evidence>
<dbReference type="CTD" id="81493"/>